<protein>
    <submittedName>
        <fullName evidence="6">Cytosolic phospholipase A2 gamma-like isoform X1</fullName>
    </submittedName>
</protein>
<organism evidence="5 6">
    <name type="scientific">Pogona vitticeps</name>
    <name type="common">central bearded dragon</name>
    <dbReference type="NCBI Taxonomy" id="103695"/>
    <lineage>
        <taxon>Eukaryota</taxon>
        <taxon>Metazoa</taxon>
        <taxon>Chordata</taxon>
        <taxon>Craniata</taxon>
        <taxon>Vertebrata</taxon>
        <taxon>Euteleostomi</taxon>
        <taxon>Lepidosauria</taxon>
        <taxon>Squamata</taxon>
        <taxon>Bifurcata</taxon>
        <taxon>Unidentata</taxon>
        <taxon>Episquamata</taxon>
        <taxon>Toxicofera</taxon>
        <taxon>Iguania</taxon>
        <taxon>Acrodonta</taxon>
        <taxon>Agamidae</taxon>
        <taxon>Amphibolurinae</taxon>
        <taxon>Pogona</taxon>
    </lineage>
</organism>
<evidence type="ECO:0000259" key="4">
    <source>
        <dbReference type="PROSITE" id="PS51210"/>
    </source>
</evidence>
<evidence type="ECO:0000256" key="1">
    <source>
        <dbReference type="ARBA" id="ARBA00022801"/>
    </source>
</evidence>
<accession>A0A6J0V9R9</accession>
<evidence type="ECO:0000256" key="2">
    <source>
        <dbReference type="ARBA" id="ARBA00023098"/>
    </source>
</evidence>
<dbReference type="RefSeq" id="XP_020668973.2">
    <property type="nucleotide sequence ID" value="XM_020813314.2"/>
</dbReference>
<dbReference type="PROSITE" id="PS51210">
    <property type="entry name" value="PLA2C"/>
    <property type="match status" value="1"/>
</dbReference>
<dbReference type="OrthoDB" id="270970at2759"/>
<reference evidence="6" key="1">
    <citation type="submission" date="2025-08" db="UniProtKB">
        <authorList>
            <consortium name="RefSeq"/>
        </authorList>
    </citation>
    <scope>IDENTIFICATION</scope>
</reference>
<evidence type="ECO:0000313" key="5">
    <source>
        <dbReference type="Proteomes" id="UP001652642"/>
    </source>
</evidence>
<dbReference type="PANTHER" id="PTHR10728:SF39">
    <property type="entry name" value="CYTOSOLIC PHOSPHOLIPASE A2 GAMMA"/>
    <property type="match status" value="1"/>
</dbReference>
<feature type="domain" description="PLA2c" evidence="4">
    <location>
        <begin position="6"/>
        <end position="565"/>
    </location>
</feature>
<dbReference type="SMART" id="SM00022">
    <property type="entry name" value="PLAc"/>
    <property type="match status" value="1"/>
</dbReference>
<proteinExistence type="predicted"/>
<dbReference type="Gene3D" id="3.40.1090.10">
    <property type="entry name" value="Cytosolic phospholipase A2 catalytic domain"/>
    <property type="match status" value="1"/>
</dbReference>
<gene>
    <name evidence="6" type="primary">LOC110089916</name>
</gene>
<evidence type="ECO:0000313" key="6">
    <source>
        <dbReference type="RefSeq" id="XP_020668973.2"/>
    </source>
</evidence>
<dbReference type="InterPro" id="IPR002642">
    <property type="entry name" value="LysoPLipase_cat_dom"/>
</dbReference>
<dbReference type="Proteomes" id="UP001652642">
    <property type="component" value="Chromosome 6"/>
</dbReference>
<dbReference type="Pfam" id="PF01735">
    <property type="entry name" value="PLA2_B"/>
    <property type="match status" value="1"/>
</dbReference>
<dbReference type="GeneID" id="110089916"/>
<name>A0A6J0V9R9_9SAUR</name>
<keyword evidence="2 3" id="KW-0443">Lipid metabolism</keyword>
<dbReference type="InterPro" id="IPR016035">
    <property type="entry name" value="Acyl_Trfase/lysoPLipase"/>
</dbReference>
<keyword evidence="5" id="KW-1185">Reference proteome</keyword>
<evidence type="ECO:0000256" key="3">
    <source>
        <dbReference type="PROSITE-ProRule" id="PRU00555"/>
    </source>
</evidence>
<dbReference type="SUPFAM" id="SSF52151">
    <property type="entry name" value="FabD/lysophospholipase-like"/>
    <property type="match status" value="1"/>
</dbReference>
<keyword evidence="1 3" id="KW-0378">Hydrolase</keyword>
<dbReference type="PANTHER" id="PTHR10728">
    <property type="entry name" value="CYTOSOLIC PHOSPHOLIPASE A2"/>
    <property type="match status" value="1"/>
</dbReference>
<keyword evidence="3" id="KW-0442">Lipid degradation</keyword>
<sequence>MESSQTEQQQKAEVRISKALSVGENAAIASRKEVVKKGLDKLGIPCDVDKVPNIAVLASGGGSRAMIALYGTLVELKKYNLLDSVMYLGAVSGSTWCLSALYKDNDWAEKIEILEKQHCANIVHGQWEVKKATEAVLEATEDNCYSLTDFWSYFLVHKLLNQLDQTELSAHGESCENGRNPYPIYAAVDKESYLKHHEGTWFEFTPHEIGIPGLGAYIDTSHFGSVFENGQLVEKRKEKNICYLQGLWGSAVGSEEELLNNVTGALQNFLKRGRPEEPSLTDLEQEDQKFKSLLGGYQSVLDLKLSESLDGKGADEQFDHLESILEDSSQNSELVRQIRQTWSSADAETRKENYMRLCQAIDTYFGDFPDHTQQVFRTLLRKTFSCLLNWTWGTTHNFLYRCPGVEFPELTSKPIVSLIDAGLTINAGYPSVLFPERQVKLIISFDYSAGDPFLTIKNTVEYCKAYGIPFPRIDERDLQDIDNPSDCYIFRGENAPTVIHCPLFNNVNCPGKIAEYREQFSTFKMNYSEEEIDKLLTAAKTNVANVQQKILKEIERIVGSPSHEA</sequence>